<gene>
    <name evidence="2" type="ORF">H5410_026546</name>
</gene>
<keyword evidence="3" id="KW-1185">Reference proteome</keyword>
<protein>
    <submittedName>
        <fullName evidence="2">Uncharacterized protein</fullName>
    </submittedName>
</protein>
<reference evidence="2 3" key="1">
    <citation type="submission" date="2020-09" db="EMBL/GenBank/DDBJ databases">
        <title>De no assembly of potato wild relative species, Solanum commersonii.</title>
        <authorList>
            <person name="Cho K."/>
        </authorList>
    </citation>
    <scope>NUCLEOTIDE SEQUENCE [LARGE SCALE GENOMIC DNA]</scope>
    <source>
        <strain evidence="2">LZ3.2</strain>
        <tissue evidence="2">Leaf</tissue>
    </source>
</reference>
<organism evidence="2 3">
    <name type="scientific">Solanum commersonii</name>
    <name type="common">Commerson's wild potato</name>
    <name type="synonym">Commerson's nightshade</name>
    <dbReference type="NCBI Taxonomy" id="4109"/>
    <lineage>
        <taxon>Eukaryota</taxon>
        <taxon>Viridiplantae</taxon>
        <taxon>Streptophyta</taxon>
        <taxon>Embryophyta</taxon>
        <taxon>Tracheophyta</taxon>
        <taxon>Spermatophyta</taxon>
        <taxon>Magnoliopsida</taxon>
        <taxon>eudicotyledons</taxon>
        <taxon>Gunneridae</taxon>
        <taxon>Pentapetalae</taxon>
        <taxon>asterids</taxon>
        <taxon>lamiids</taxon>
        <taxon>Solanales</taxon>
        <taxon>Solanaceae</taxon>
        <taxon>Solanoideae</taxon>
        <taxon>Solaneae</taxon>
        <taxon>Solanum</taxon>
    </lineage>
</organism>
<feature type="signal peptide" evidence="1">
    <location>
        <begin position="1"/>
        <end position="22"/>
    </location>
</feature>
<accession>A0A9J5Z1U2</accession>
<evidence type="ECO:0000313" key="3">
    <source>
        <dbReference type="Proteomes" id="UP000824120"/>
    </source>
</evidence>
<proteinExistence type="predicted"/>
<feature type="chain" id="PRO_5039930400" evidence="1">
    <location>
        <begin position="23"/>
        <end position="79"/>
    </location>
</feature>
<sequence length="79" mass="9006">MVVRQTNRLCAWTVLATKLAAAAQLEVECNPFLRFMMGGLISDTWVISPQDINKNEWPHPLNMWHSLVGLELDWDAKSP</sequence>
<comment type="caution">
    <text evidence="2">The sequence shown here is derived from an EMBL/GenBank/DDBJ whole genome shotgun (WGS) entry which is preliminary data.</text>
</comment>
<keyword evidence="1" id="KW-0732">Signal</keyword>
<dbReference type="EMBL" id="JACXVP010000005">
    <property type="protein sequence ID" value="KAG5605054.1"/>
    <property type="molecule type" value="Genomic_DNA"/>
</dbReference>
<name>A0A9J5Z1U2_SOLCO</name>
<dbReference type="AlphaFoldDB" id="A0A9J5Z1U2"/>
<evidence type="ECO:0000256" key="1">
    <source>
        <dbReference type="SAM" id="SignalP"/>
    </source>
</evidence>
<dbReference type="Proteomes" id="UP000824120">
    <property type="component" value="Chromosome 5"/>
</dbReference>
<evidence type="ECO:0000313" key="2">
    <source>
        <dbReference type="EMBL" id="KAG5605054.1"/>
    </source>
</evidence>